<evidence type="ECO:0008006" key="5">
    <source>
        <dbReference type="Google" id="ProtNLM"/>
    </source>
</evidence>
<dbReference type="STRING" id="398199.SAMN05421804_101186"/>
<sequence length="219" mass="25220">MVSLVAGKMNLYKVELDRGDKVELRNSLRSEIERLKEENLEYEGKLEGYRENVEDFEDIYEELALEYSRNSRLLGYEIVQGEGIILTMSDGEAKDSEVPGSMESWLRIIHNEDMLKLLNELNLHGAETIEINGQRVTETSEIFCSGAFISINGEKLPAPFVLKVVGDRERLDPYITNEYNQIANLEHRGIEISVEKRPIMTLDDSIEEIYPLYLEELNE</sequence>
<dbReference type="Proteomes" id="UP000181899">
    <property type="component" value="Unassembled WGS sequence"/>
</dbReference>
<dbReference type="PANTHER" id="PTHR37313">
    <property type="entry name" value="UPF0749 PROTEIN RV1825"/>
    <property type="match status" value="1"/>
</dbReference>
<gene>
    <name evidence="3" type="ORF">SAMN04488695_101613</name>
</gene>
<dbReference type="Gene3D" id="3.30.70.1880">
    <property type="entry name" value="Protein of unknown function DUF881"/>
    <property type="match status" value="1"/>
</dbReference>
<evidence type="ECO:0000313" key="4">
    <source>
        <dbReference type="Proteomes" id="UP000181899"/>
    </source>
</evidence>
<dbReference type="InterPro" id="IPR010273">
    <property type="entry name" value="DUF881"/>
</dbReference>
<organism evidence="3 4">
    <name type="scientific">Proteiniclasticum ruminis</name>
    <dbReference type="NCBI Taxonomy" id="398199"/>
    <lineage>
        <taxon>Bacteria</taxon>
        <taxon>Bacillati</taxon>
        <taxon>Bacillota</taxon>
        <taxon>Clostridia</taxon>
        <taxon>Eubacteriales</taxon>
        <taxon>Clostridiaceae</taxon>
        <taxon>Proteiniclasticum</taxon>
    </lineage>
</organism>
<dbReference type="EMBL" id="FOVK01000001">
    <property type="protein sequence ID" value="SFN37718.1"/>
    <property type="molecule type" value="Genomic_DNA"/>
</dbReference>
<evidence type="ECO:0000256" key="1">
    <source>
        <dbReference type="ARBA" id="ARBA00009108"/>
    </source>
</evidence>
<keyword evidence="4" id="KW-1185">Reference proteome</keyword>
<reference evidence="3 4" key="1">
    <citation type="submission" date="2016-10" db="EMBL/GenBank/DDBJ databases">
        <authorList>
            <person name="de Groot N.N."/>
        </authorList>
    </citation>
    <scope>NUCLEOTIDE SEQUENCE [LARGE SCALE GENOMIC DNA]</scope>
    <source>
        <strain evidence="3 4">ML2</strain>
    </source>
</reference>
<dbReference type="PANTHER" id="PTHR37313:SF2">
    <property type="entry name" value="UPF0749 PROTEIN YLXX"/>
    <property type="match status" value="1"/>
</dbReference>
<dbReference type="Pfam" id="PF05949">
    <property type="entry name" value="DUF881"/>
    <property type="match status" value="1"/>
</dbReference>
<comment type="similarity">
    <text evidence="1">Belongs to the UPF0749 family.</text>
</comment>
<dbReference type="AlphaFoldDB" id="A0A1I4YI66"/>
<protein>
    <recommendedName>
        <fullName evidence="5">DUF881 domain-containing protein</fullName>
    </recommendedName>
</protein>
<accession>A0A1I4YI66</accession>
<keyword evidence="2" id="KW-0175">Coiled coil</keyword>
<name>A0A1I4YI66_9CLOT</name>
<evidence type="ECO:0000313" key="3">
    <source>
        <dbReference type="EMBL" id="SFN37718.1"/>
    </source>
</evidence>
<feature type="coiled-coil region" evidence="2">
    <location>
        <begin position="18"/>
        <end position="66"/>
    </location>
</feature>
<evidence type="ECO:0000256" key="2">
    <source>
        <dbReference type="SAM" id="Coils"/>
    </source>
</evidence>
<proteinExistence type="inferred from homology"/>